<evidence type="ECO:0000313" key="1">
    <source>
        <dbReference type="EMBL" id="SHE46838.1"/>
    </source>
</evidence>
<dbReference type="RefSeq" id="WP_072848824.1">
    <property type="nucleotide sequence ID" value="NZ_FQVI01000002.1"/>
</dbReference>
<reference evidence="1 2" key="1">
    <citation type="submission" date="2016-11" db="EMBL/GenBank/DDBJ databases">
        <authorList>
            <person name="Jaros S."/>
            <person name="Januszkiewicz K."/>
            <person name="Wedrychowicz H."/>
        </authorList>
    </citation>
    <scope>NUCLEOTIDE SEQUENCE [LARGE SCALE GENOMIC DNA]</scope>
    <source>
        <strain evidence="1 2">DSM 17459</strain>
    </source>
</reference>
<dbReference type="Pfam" id="PF05402">
    <property type="entry name" value="PqqD"/>
    <property type="match status" value="1"/>
</dbReference>
<proteinExistence type="predicted"/>
<protein>
    <submittedName>
        <fullName evidence="1">Coenzyme PQQ synthesis protein D (PqqD)</fullName>
    </submittedName>
</protein>
<accession>A0A1M4TQX9</accession>
<sequence length="118" mass="13756">MKKKEKVINQNYLEYIPVKNNAIQWEEDSKGTITLLVENTGFFNRAAQKLLAKPKVTQIHLDKLGSFVWPLIDGETDIIRLGEKVDEEFGHEAAPLYERLAKYFQILESYHFISFQKP</sequence>
<keyword evidence="2" id="KW-1185">Reference proteome</keyword>
<evidence type="ECO:0000313" key="2">
    <source>
        <dbReference type="Proteomes" id="UP000184245"/>
    </source>
</evidence>
<dbReference type="Proteomes" id="UP000184245">
    <property type="component" value="Unassembled WGS sequence"/>
</dbReference>
<name>A0A1M4TQX9_9CLOT</name>
<organism evidence="1 2">
    <name type="scientific">Lactonifactor longoviformis DSM 17459</name>
    <dbReference type="NCBI Taxonomy" id="1122155"/>
    <lineage>
        <taxon>Bacteria</taxon>
        <taxon>Bacillati</taxon>
        <taxon>Bacillota</taxon>
        <taxon>Clostridia</taxon>
        <taxon>Eubacteriales</taxon>
        <taxon>Clostridiaceae</taxon>
        <taxon>Lactonifactor</taxon>
    </lineage>
</organism>
<dbReference type="AlphaFoldDB" id="A0A1M4TQX9"/>
<gene>
    <name evidence="1" type="ORF">SAMN02745158_00549</name>
</gene>
<dbReference type="InterPro" id="IPR008792">
    <property type="entry name" value="PQQD"/>
</dbReference>
<dbReference type="EMBL" id="FQVI01000002">
    <property type="protein sequence ID" value="SHE46838.1"/>
    <property type="molecule type" value="Genomic_DNA"/>
</dbReference>
<dbReference type="STRING" id="1122155.SAMN02745158_00549"/>
<dbReference type="OrthoDB" id="308521at2"/>